<accession>A0ABX7JUV1</accession>
<dbReference type="PANTHER" id="PTHR33420:SF33">
    <property type="entry name" value="MINOR FIMBRIAL SUBUNIT"/>
    <property type="match status" value="1"/>
</dbReference>
<evidence type="ECO:0000313" key="3">
    <source>
        <dbReference type="Proteomes" id="UP000663249"/>
    </source>
</evidence>
<keyword evidence="3" id="KW-1185">Reference proteome</keyword>
<gene>
    <name evidence="2" type="ORF">JTY93_23475</name>
</gene>
<organism evidence="2 3">
    <name type="scientific">Pseudomonas hygromyciniae</name>
    <dbReference type="NCBI Taxonomy" id="2812000"/>
    <lineage>
        <taxon>Bacteria</taxon>
        <taxon>Pseudomonadati</taxon>
        <taxon>Pseudomonadota</taxon>
        <taxon>Gammaproteobacteria</taxon>
        <taxon>Pseudomonadales</taxon>
        <taxon>Pseudomonadaceae</taxon>
        <taxon>Pseudomonas</taxon>
    </lineage>
</organism>
<reference evidence="2 3" key="1">
    <citation type="submission" date="2021-02" db="EMBL/GenBank/DDBJ databases">
        <title>Genomic and phenotypic characterization of Pseudomonas hygromyciniae, a novel bacterial species discovered from a commercially purchased antibiotic vial.</title>
        <authorList>
            <person name="Turner T.L."/>
            <person name="Mitra S.D."/>
            <person name="Kochan T.J."/>
            <person name="Pincus N.B."/>
            <person name="Lebrun-Corbin M."/>
            <person name="Cheung B."/>
            <person name="Gatesy S.W."/>
            <person name="Afzal T."/>
            <person name="Ozer E.A."/>
            <person name="Hauser A.R."/>
        </authorList>
    </citation>
    <scope>NUCLEOTIDE SEQUENCE [LARGE SCALE GENOMIC DNA]</scope>
    <source>
        <strain evidence="2 3">SDM007</strain>
    </source>
</reference>
<feature type="domain" description="Fimbrial-type adhesion" evidence="1">
    <location>
        <begin position="2"/>
        <end position="139"/>
    </location>
</feature>
<dbReference type="InterPro" id="IPR000259">
    <property type="entry name" value="Adhesion_dom_fimbrial"/>
</dbReference>
<dbReference type="InterPro" id="IPR050263">
    <property type="entry name" value="Bact_Fimbrial_Adh_Pro"/>
</dbReference>
<protein>
    <submittedName>
        <fullName evidence="2">Fimbrial protein</fullName>
    </submittedName>
</protein>
<name>A0ABX7JUV1_9PSED</name>
<dbReference type="RefSeq" id="WP_205518924.1">
    <property type="nucleotide sequence ID" value="NZ_CP070506.1"/>
</dbReference>
<sequence>MQFSGTLISAPKCTLSTSDVIVEFGDLDIAKLTTAGGNYDQVRVWYDPKCTNTQDASKFTVNLIFQGTPAVGNAQALSTNNAGLGILLKDQGGRVLEVNSPFLVKDLAFLPSIWAYPIKLNENVAGGTFKASGTLIFDIK</sequence>
<dbReference type="EMBL" id="CP070506">
    <property type="protein sequence ID" value="QSB39152.1"/>
    <property type="molecule type" value="Genomic_DNA"/>
</dbReference>
<dbReference type="InterPro" id="IPR036937">
    <property type="entry name" value="Adhesion_dom_fimbrial_sf"/>
</dbReference>
<evidence type="ECO:0000259" key="1">
    <source>
        <dbReference type="Pfam" id="PF00419"/>
    </source>
</evidence>
<dbReference type="Gene3D" id="2.60.40.1090">
    <property type="entry name" value="Fimbrial-type adhesion domain"/>
    <property type="match status" value="1"/>
</dbReference>
<proteinExistence type="predicted"/>
<dbReference type="PANTHER" id="PTHR33420">
    <property type="entry name" value="FIMBRIAL SUBUNIT ELFA-RELATED"/>
    <property type="match status" value="1"/>
</dbReference>
<dbReference type="Proteomes" id="UP000663249">
    <property type="component" value="Chromosome"/>
</dbReference>
<evidence type="ECO:0000313" key="2">
    <source>
        <dbReference type="EMBL" id="QSB39152.1"/>
    </source>
</evidence>
<dbReference type="Pfam" id="PF00419">
    <property type="entry name" value="Fimbrial"/>
    <property type="match status" value="1"/>
</dbReference>
<dbReference type="SUPFAM" id="SSF49401">
    <property type="entry name" value="Bacterial adhesins"/>
    <property type="match status" value="1"/>
</dbReference>
<dbReference type="InterPro" id="IPR008966">
    <property type="entry name" value="Adhesion_dom_sf"/>
</dbReference>